<gene>
    <name evidence="2" type="ORF">F5878DRAFT_610108</name>
</gene>
<evidence type="ECO:0000313" key="3">
    <source>
        <dbReference type="Proteomes" id="UP001163846"/>
    </source>
</evidence>
<protein>
    <submittedName>
        <fullName evidence="2">Uncharacterized protein</fullName>
    </submittedName>
</protein>
<dbReference type="EMBL" id="MU806037">
    <property type="protein sequence ID" value="KAJ3841519.1"/>
    <property type="molecule type" value="Genomic_DNA"/>
</dbReference>
<evidence type="ECO:0000313" key="2">
    <source>
        <dbReference type="EMBL" id="KAJ3841519.1"/>
    </source>
</evidence>
<feature type="region of interest" description="Disordered" evidence="1">
    <location>
        <begin position="53"/>
        <end position="167"/>
    </location>
</feature>
<feature type="compositionally biased region" description="Basic and acidic residues" evidence="1">
    <location>
        <begin position="1"/>
        <end position="12"/>
    </location>
</feature>
<organism evidence="2 3">
    <name type="scientific">Lentinula raphanica</name>
    <dbReference type="NCBI Taxonomy" id="153919"/>
    <lineage>
        <taxon>Eukaryota</taxon>
        <taxon>Fungi</taxon>
        <taxon>Dikarya</taxon>
        <taxon>Basidiomycota</taxon>
        <taxon>Agaricomycotina</taxon>
        <taxon>Agaricomycetes</taxon>
        <taxon>Agaricomycetidae</taxon>
        <taxon>Agaricales</taxon>
        <taxon>Marasmiineae</taxon>
        <taxon>Omphalotaceae</taxon>
        <taxon>Lentinula</taxon>
    </lineage>
</organism>
<evidence type="ECO:0000256" key="1">
    <source>
        <dbReference type="SAM" id="MobiDB-lite"/>
    </source>
</evidence>
<accession>A0AA38PEN7</accession>
<keyword evidence="3" id="KW-1185">Reference proteome</keyword>
<reference evidence="2" key="1">
    <citation type="submission" date="2022-08" db="EMBL/GenBank/DDBJ databases">
        <authorList>
            <consortium name="DOE Joint Genome Institute"/>
            <person name="Min B."/>
            <person name="Riley R."/>
            <person name="Sierra-Patev S."/>
            <person name="Naranjo-Ortiz M."/>
            <person name="Looney B."/>
            <person name="Konkel Z."/>
            <person name="Slot J.C."/>
            <person name="Sakamoto Y."/>
            <person name="Steenwyk J.L."/>
            <person name="Rokas A."/>
            <person name="Carro J."/>
            <person name="Camarero S."/>
            <person name="Ferreira P."/>
            <person name="Molpeceres G."/>
            <person name="Ruiz-Duenas F.J."/>
            <person name="Serrano A."/>
            <person name="Henrissat B."/>
            <person name="Drula E."/>
            <person name="Hughes K.W."/>
            <person name="Mata J.L."/>
            <person name="Ishikawa N.K."/>
            <person name="Vargas-Isla R."/>
            <person name="Ushijima S."/>
            <person name="Smith C.A."/>
            <person name="Ahrendt S."/>
            <person name="Andreopoulos W."/>
            <person name="He G."/>
            <person name="Labutti K."/>
            <person name="Lipzen A."/>
            <person name="Ng V."/>
            <person name="Sandor L."/>
            <person name="Barry K."/>
            <person name="Martinez A.T."/>
            <person name="Xiao Y."/>
            <person name="Gibbons J.G."/>
            <person name="Terashima K."/>
            <person name="Hibbett D.S."/>
            <person name="Grigoriev I.V."/>
        </authorList>
    </citation>
    <scope>NUCLEOTIDE SEQUENCE</scope>
    <source>
        <strain evidence="2">TFB9207</strain>
    </source>
</reference>
<dbReference type="AlphaFoldDB" id="A0AA38PEN7"/>
<feature type="compositionally biased region" description="Polar residues" evidence="1">
    <location>
        <begin position="126"/>
        <end position="141"/>
    </location>
</feature>
<comment type="caution">
    <text evidence="2">The sequence shown here is derived from an EMBL/GenBank/DDBJ whole genome shotgun (WGS) entry which is preliminary data.</text>
</comment>
<feature type="region of interest" description="Disordered" evidence="1">
    <location>
        <begin position="1"/>
        <end position="21"/>
    </location>
</feature>
<proteinExistence type="predicted"/>
<feature type="compositionally biased region" description="Polar residues" evidence="1">
    <location>
        <begin position="148"/>
        <end position="167"/>
    </location>
</feature>
<sequence length="167" mass="18717">MKIEWASDFHRDGSRRRHPIPSTMHGWLAKMRGTLIGNETLRSQGIQEMKAAKRRKQAAKARAQSSKGRFSFFARKPAPQRTNFGNSRRGNYRGRGHRGDGYRSGAVGNRPALRQHQSGSHHRPVGQTSRRSSGTQPQGPNTRPGPSRRTTAASQRRGTTQRRPSGR</sequence>
<name>A0AA38PEN7_9AGAR</name>
<dbReference type="Proteomes" id="UP001163846">
    <property type="component" value="Unassembled WGS sequence"/>
</dbReference>